<dbReference type="AlphaFoldDB" id="J9ENS4"/>
<proteinExistence type="predicted"/>
<dbReference type="Proteomes" id="UP000004810">
    <property type="component" value="Unassembled WGS sequence"/>
</dbReference>
<protein>
    <submittedName>
        <fullName evidence="1">Uncharacterized protein</fullName>
    </submittedName>
</protein>
<sequence>MQVFAESSESSSSLSPQDQDQSYVLNELTCLLDSWDSWAMSDDPVATNNMLILDS</sequence>
<evidence type="ECO:0000313" key="1">
    <source>
        <dbReference type="EMBL" id="EJW76959.1"/>
    </source>
</evidence>
<accession>J9ENS4</accession>
<reference evidence="2" key="1">
    <citation type="submission" date="2012-08" db="EMBL/GenBank/DDBJ databases">
        <title>The Genome Sequence of Wuchereria bancrofti.</title>
        <authorList>
            <person name="Nutman T.B."/>
            <person name="Fink D.L."/>
            <person name="Russ C."/>
            <person name="Young S."/>
            <person name="Zeng Q."/>
            <person name="Koehrsen M."/>
            <person name="Alvarado L."/>
            <person name="Berlin A."/>
            <person name="Chapman S.B."/>
            <person name="Chen Z."/>
            <person name="Freedman E."/>
            <person name="Gellesch M."/>
            <person name="Goldberg J."/>
            <person name="Griggs A."/>
            <person name="Gujja S."/>
            <person name="Heilman E.R."/>
            <person name="Heiman D."/>
            <person name="Hepburn T."/>
            <person name="Howarth C."/>
            <person name="Jen D."/>
            <person name="Larson L."/>
            <person name="Lewis B."/>
            <person name="Mehta T."/>
            <person name="Park D."/>
            <person name="Pearson M."/>
            <person name="Roberts A."/>
            <person name="Saif S."/>
            <person name="Shea T."/>
            <person name="Shenoy N."/>
            <person name="Sisk P."/>
            <person name="Stolte C."/>
            <person name="Sykes S."/>
            <person name="Walk T."/>
            <person name="White J."/>
            <person name="Yandava C."/>
            <person name="Haas B."/>
            <person name="Henn M.R."/>
            <person name="Nusbaum C."/>
            <person name="Birren B."/>
        </authorList>
    </citation>
    <scope>NUCLEOTIDE SEQUENCE [LARGE SCALE GENOMIC DNA]</scope>
    <source>
        <strain evidence="2">NA</strain>
    </source>
</reference>
<name>J9ENS4_WUCBA</name>
<comment type="caution">
    <text evidence="1">The sequence shown here is derived from an EMBL/GenBank/DDBJ whole genome shotgun (WGS) entry which is preliminary data.</text>
</comment>
<organism evidence="1 2">
    <name type="scientific">Wuchereria bancrofti</name>
    <dbReference type="NCBI Taxonomy" id="6293"/>
    <lineage>
        <taxon>Eukaryota</taxon>
        <taxon>Metazoa</taxon>
        <taxon>Ecdysozoa</taxon>
        <taxon>Nematoda</taxon>
        <taxon>Chromadorea</taxon>
        <taxon>Rhabditida</taxon>
        <taxon>Spirurina</taxon>
        <taxon>Spiruromorpha</taxon>
        <taxon>Filarioidea</taxon>
        <taxon>Onchocercidae</taxon>
        <taxon>Wuchereria</taxon>
    </lineage>
</organism>
<gene>
    <name evidence="1" type="ORF">WUBG_12136</name>
</gene>
<evidence type="ECO:0000313" key="2">
    <source>
        <dbReference type="Proteomes" id="UP000004810"/>
    </source>
</evidence>
<dbReference type="EMBL" id="ADBV01008380">
    <property type="protein sequence ID" value="EJW76959.1"/>
    <property type="molecule type" value="Genomic_DNA"/>
</dbReference>